<dbReference type="EMBL" id="KN834811">
    <property type="protein sequence ID" value="KIK54887.1"/>
    <property type="molecule type" value="Genomic_DNA"/>
</dbReference>
<evidence type="ECO:0000256" key="1">
    <source>
        <dbReference type="SAM" id="Phobius"/>
    </source>
</evidence>
<evidence type="ECO:0000313" key="3">
    <source>
        <dbReference type="Proteomes" id="UP000053593"/>
    </source>
</evidence>
<reference evidence="2 3" key="1">
    <citation type="submission" date="2014-04" db="EMBL/GenBank/DDBJ databases">
        <title>Evolutionary Origins and Diversification of the Mycorrhizal Mutualists.</title>
        <authorList>
            <consortium name="DOE Joint Genome Institute"/>
            <consortium name="Mycorrhizal Genomics Consortium"/>
            <person name="Kohler A."/>
            <person name="Kuo A."/>
            <person name="Nagy L.G."/>
            <person name="Floudas D."/>
            <person name="Copeland A."/>
            <person name="Barry K.W."/>
            <person name="Cichocki N."/>
            <person name="Veneault-Fourrey C."/>
            <person name="LaButti K."/>
            <person name="Lindquist E.A."/>
            <person name="Lipzen A."/>
            <person name="Lundell T."/>
            <person name="Morin E."/>
            <person name="Murat C."/>
            <person name="Riley R."/>
            <person name="Ohm R."/>
            <person name="Sun H."/>
            <person name="Tunlid A."/>
            <person name="Henrissat B."/>
            <person name="Grigoriev I.V."/>
            <person name="Hibbett D.S."/>
            <person name="Martin F."/>
        </authorList>
    </citation>
    <scope>NUCLEOTIDE SEQUENCE [LARGE SCALE GENOMIC DNA]</scope>
    <source>
        <strain evidence="2 3">FD-317 M1</strain>
    </source>
</reference>
<keyword evidence="1" id="KW-1133">Transmembrane helix</keyword>
<proteinExistence type="predicted"/>
<organism evidence="2 3">
    <name type="scientific">Collybiopsis luxurians FD-317 M1</name>
    <dbReference type="NCBI Taxonomy" id="944289"/>
    <lineage>
        <taxon>Eukaryota</taxon>
        <taxon>Fungi</taxon>
        <taxon>Dikarya</taxon>
        <taxon>Basidiomycota</taxon>
        <taxon>Agaricomycotina</taxon>
        <taxon>Agaricomycetes</taxon>
        <taxon>Agaricomycetidae</taxon>
        <taxon>Agaricales</taxon>
        <taxon>Marasmiineae</taxon>
        <taxon>Omphalotaceae</taxon>
        <taxon>Collybiopsis</taxon>
        <taxon>Collybiopsis luxurians</taxon>
    </lineage>
</organism>
<dbReference type="AlphaFoldDB" id="A0A0D0CA54"/>
<accession>A0A0D0CA54</accession>
<keyword evidence="3" id="KW-1185">Reference proteome</keyword>
<sequence length="129" mass="14281">MDKDDLAIFLELGYVIKITVIGSIVTFILFGFYLGVAGFVIHLLIQKRVQGRPQQIFLIIQCCLLLSSIFTFIDSCATPLSKIQAIVPQPDSGGIDSLEEKFSTVENLQAPSLFFYITNWFSGGINVSL</sequence>
<keyword evidence="1" id="KW-0472">Membrane</keyword>
<name>A0A0D0CA54_9AGAR</name>
<feature type="transmembrane region" description="Helical" evidence="1">
    <location>
        <begin position="56"/>
        <end position="73"/>
    </location>
</feature>
<keyword evidence="1" id="KW-0812">Transmembrane</keyword>
<protein>
    <submittedName>
        <fullName evidence="2">Uncharacterized protein</fullName>
    </submittedName>
</protein>
<dbReference type="Proteomes" id="UP000053593">
    <property type="component" value="Unassembled WGS sequence"/>
</dbReference>
<evidence type="ECO:0000313" key="2">
    <source>
        <dbReference type="EMBL" id="KIK54887.1"/>
    </source>
</evidence>
<feature type="transmembrane region" description="Helical" evidence="1">
    <location>
        <begin position="20"/>
        <end position="44"/>
    </location>
</feature>
<dbReference type="HOGENOM" id="CLU_1949053_0_0_1"/>
<gene>
    <name evidence="2" type="ORF">GYMLUDRAFT_76810</name>
</gene>